<protein>
    <submittedName>
        <fullName evidence="3">Amidohydrolase family protein</fullName>
    </submittedName>
</protein>
<dbReference type="Pfam" id="PF01979">
    <property type="entry name" value="Amidohydro_1"/>
    <property type="match status" value="1"/>
</dbReference>
<dbReference type="Proteomes" id="UP001141619">
    <property type="component" value="Unassembled WGS sequence"/>
</dbReference>
<feature type="signal peptide" evidence="1">
    <location>
        <begin position="1"/>
        <end position="25"/>
    </location>
</feature>
<dbReference type="SUPFAM" id="SSF51556">
    <property type="entry name" value="Metallo-dependent hydrolases"/>
    <property type="match status" value="1"/>
</dbReference>
<comment type="caution">
    <text evidence="3">The sequence shown here is derived from an EMBL/GenBank/DDBJ whole genome shotgun (WGS) entry which is preliminary data.</text>
</comment>
<sequence length="457" mass="49149">MSLKLKITGLALSALVALTSGAALAEAIIFDNVTLIDGTGAAPKPAMTVVVDNGKFVRVTPTSSAGDIKGHRIDGSGKYLIPGLMDMHIHLKGGSEVTRDGIRKAVINRQQGAEALQSYLYSGVTSVFDAGNVPDFIFSLRDDERSGKLIAPRVFATGSLVTAPGSHGSGPASTDIESWPEAREALDKHIARKPDVLKMTFDQHGWGTRSMIPLLDVELMQKVIEYYNDHGIRTTVHTSLEYQARQAIFAGVDTLAHPVIQGPVSDEFVMLMAAKKIPMTTTLAIGENYSRLAEHPEYLDQPLYKAALGSDEIAKLKTETRDKWSKETWTWWMKLMTPIAQENLRKIHAGGGVLALGTDQSIGAAVHREMELLAAAGIAPLDIIRIATLNGAVFLGKERDMGSVEEGKLADAVLLSADPSVDINNAKAILLVMKGGAILDDSKLKLAGTRQSGRITH</sequence>
<evidence type="ECO:0000256" key="1">
    <source>
        <dbReference type="SAM" id="SignalP"/>
    </source>
</evidence>
<reference evidence="3" key="2">
    <citation type="journal article" date="2023" name="Syst. Appl. Microbiol.">
        <title>Govania unica gen. nov., sp. nov., a rare biosphere bacterium that represents a novel family in the class Alphaproteobacteria.</title>
        <authorList>
            <person name="Vandamme P."/>
            <person name="Peeters C."/>
            <person name="Hettiarachchi A."/>
            <person name="Cnockaert M."/>
            <person name="Carlier A."/>
        </authorList>
    </citation>
    <scope>NUCLEOTIDE SEQUENCE</scope>
    <source>
        <strain evidence="3">LMG 31809</strain>
    </source>
</reference>
<reference evidence="3" key="1">
    <citation type="submission" date="2022-08" db="EMBL/GenBank/DDBJ databases">
        <authorList>
            <person name="Vandamme P."/>
            <person name="Hettiarachchi A."/>
            <person name="Peeters C."/>
            <person name="Cnockaert M."/>
            <person name="Carlier A."/>
        </authorList>
    </citation>
    <scope>NUCLEOTIDE SEQUENCE</scope>
    <source>
        <strain evidence="3">LMG 31809</strain>
    </source>
</reference>
<dbReference type="InterPro" id="IPR011059">
    <property type="entry name" value="Metal-dep_hydrolase_composite"/>
</dbReference>
<dbReference type="InterPro" id="IPR051781">
    <property type="entry name" value="Metallo-dep_Hydrolase"/>
</dbReference>
<dbReference type="InterPro" id="IPR032466">
    <property type="entry name" value="Metal_Hydrolase"/>
</dbReference>
<accession>A0A9X3TZE9</accession>
<proteinExistence type="predicted"/>
<dbReference type="InterPro" id="IPR006680">
    <property type="entry name" value="Amidohydro-rel"/>
</dbReference>
<evidence type="ECO:0000313" key="3">
    <source>
        <dbReference type="EMBL" id="MDA5194545.1"/>
    </source>
</evidence>
<dbReference type="Gene3D" id="3.20.20.140">
    <property type="entry name" value="Metal-dependent hydrolases"/>
    <property type="match status" value="1"/>
</dbReference>
<evidence type="ECO:0000259" key="2">
    <source>
        <dbReference type="Pfam" id="PF01979"/>
    </source>
</evidence>
<dbReference type="AlphaFoldDB" id="A0A9X3TZE9"/>
<dbReference type="Gene3D" id="2.30.40.10">
    <property type="entry name" value="Urease, subunit C, domain 1"/>
    <property type="match status" value="1"/>
</dbReference>
<feature type="chain" id="PRO_5040876853" evidence="1">
    <location>
        <begin position="26"/>
        <end position="457"/>
    </location>
</feature>
<dbReference type="SUPFAM" id="SSF51338">
    <property type="entry name" value="Composite domain of metallo-dependent hydrolases"/>
    <property type="match status" value="1"/>
</dbReference>
<dbReference type="GO" id="GO:0016810">
    <property type="term" value="F:hydrolase activity, acting on carbon-nitrogen (but not peptide) bonds"/>
    <property type="evidence" value="ECO:0007669"/>
    <property type="project" value="InterPro"/>
</dbReference>
<dbReference type="RefSeq" id="WP_274944251.1">
    <property type="nucleotide sequence ID" value="NZ_JANWOI010000004.1"/>
</dbReference>
<dbReference type="PANTHER" id="PTHR43135">
    <property type="entry name" value="ALPHA-D-RIBOSE 1-METHYLPHOSPHONATE 5-TRIPHOSPHATE DIPHOSPHATASE"/>
    <property type="match status" value="1"/>
</dbReference>
<dbReference type="PANTHER" id="PTHR43135:SF3">
    <property type="entry name" value="ALPHA-D-RIBOSE 1-METHYLPHOSPHONATE 5-TRIPHOSPHATE DIPHOSPHATASE"/>
    <property type="match status" value="1"/>
</dbReference>
<gene>
    <name evidence="3" type="ORF">NYP16_11350</name>
</gene>
<keyword evidence="4" id="KW-1185">Reference proteome</keyword>
<dbReference type="EMBL" id="JANWOI010000004">
    <property type="protein sequence ID" value="MDA5194545.1"/>
    <property type="molecule type" value="Genomic_DNA"/>
</dbReference>
<feature type="domain" description="Amidohydrolase-related" evidence="2">
    <location>
        <begin position="79"/>
        <end position="438"/>
    </location>
</feature>
<keyword evidence="1" id="KW-0732">Signal</keyword>
<name>A0A9X3TZE9_9PROT</name>
<evidence type="ECO:0000313" key="4">
    <source>
        <dbReference type="Proteomes" id="UP001141619"/>
    </source>
</evidence>
<organism evidence="3 4">
    <name type="scientific">Govanella unica</name>
    <dbReference type="NCBI Taxonomy" id="2975056"/>
    <lineage>
        <taxon>Bacteria</taxon>
        <taxon>Pseudomonadati</taxon>
        <taxon>Pseudomonadota</taxon>
        <taxon>Alphaproteobacteria</taxon>
        <taxon>Emcibacterales</taxon>
        <taxon>Govanellaceae</taxon>
        <taxon>Govanella</taxon>
    </lineage>
</organism>